<dbReference type="InterPro" id="IPR036047">
    <property type="entry name" value="F-box-like_dom_sf"/>
</dbReference>
<evidence type="ECO:0000259" key="1">
    <source>
        <dbReference type="PROSITE" id="PS50181"/>
    </source>
</evidence>
<dbReference type="EMBL" id="PKMF04000258">
    <property type="protein sequence ID" value="KAK7840576.1"/>
    <property type="molecule type" value="Genomic_DNA"/>
</dbReference>
<evidence type="ECO:0000313" key="3">
    <source>
        <dbReference type="Proteomes" id="UP000237347"/>
    </source>
</evidence>
<organism evidence="2 3">
    <name type="scientific">Quercus suber</name>
    <name type="common">Cork oak</name>
    <dbReference type="NCBI Taxonomy" id="58331"/>
    <lineage>
        <taxon>Eukaryota</taxon>
        <taxon>Viridiplantae</taxon>
        <taxon>Streptophyta</taxon>
        <taxon>Embryophyta</taxon>
        <taxon>Tracheophyta</taxon>
        <taxon>Spermatophyta</taxon>
        <taxon>Magnoliopsida</taxon>
        <taxon>eudicotyledons</taxon>
        <taxon>Gunneridae</taxon>
        <taxon>Pentapetalae</taxon>
        <taxon>rosids</taxon>
        <taxon>fabids</taxon>
        <taxon>Fagales</taxon>
        <taxon>Fagaceae</taxon>
        <taxon>Quercus</taxon>
    </lineage>
</organism>
<name>A0AAW0KRH2_QUESU</name>
<dbReference type="Gene3D" id="3.80.10.10">
    <property type="entry name" value="Ribonuclease Inhibitor"/>
    <property type="match status" value="1"/>
</dbReference>
<dbReference type="SUPFAM" id="SSF52047">
    <property type="entry name" value="RNI-like"/>
    <property type="match status" value="1"/>
</dbReference>
<dbReference type="PROSITE" id="PS50181">
    <property type="entry name" value="FBOX"/>
    <property type="match status" value="1"/>
</dbReference>
<dbReference type="SUPFAM" id="SSF81383">
    <property type="entry name" value="F-box domain"/>
    <property type="match status" value="1"/>
</dbReference>
<dbReference type="InterPro" id="IPR053781">
    <property type="entry name" value="F-box_AtFBL13-like"/>
</dbReference>
<dbReference type="Pfam" id="PF00646">
    <property type="entry name" value="F-box"/>
    <property type="match status" value="1"/>
</dbReference>
<gene>
    <name evidence="2" type="ORF">CFP56_016446</name>
</gene>
<dbReference type="Proteomes" id="UP000237347">
    <property type="component" value="Unassembled WGS sequence"/>
</dbReference>
<dbReference type="AlphaFoldDB" id="A0AAW0KRH2"/>
<accession>A0AAW0KRH2</accession>
<dbReference type="CDD" id="cd22160">
    <property type="entry name" value="F-box_AtFBL13-like"/>
    <property type="match status" value="1"/>
</dbReference>
<feature type="domain" description="F-box" evidence="1">
    <location>
        <begin position="22"/>
        <end position="71"/>
    </location>
</feature>
<reference evidence="2 3" key="1">
    <citation type="journal article" date="2018" name="Sci. Data">
        <title>The draft genome sequence of cork oak.</title>
        <authorList>
            <person name="Ramos A.M."/>
            <person name="Usie A."/>
            <person name="Barbosa P."/>
            <person name="Barros P.M."/>
            <person name="Capote T."/>
            <person name="Chaves I."/>
            <person name="Simoes F."/>
            <person name="Abreu I."/>
            <person name="Carrasquinho I."/>
            <person name="Faro C."/>
            <person name="Guimaraes J.B."/>
            <person name="Mendonca D."/>
            <person name="Nobrega F."/>
            <person name="Rodrigues L."/>
            <person name="Saibo N.J.M."/>
            <person name="Varela M.C."/>
            <person name="Egas C."/>
            <person name="Matos J."/>
            <person name="Miguel C.M."/>
            <person name="Oliveira M.M."/>
            <person name="Ricardo C.P."/>
            <person name="Goncalves S."/>
        </authorList>
    </citation>
    <scope>NUCLEOTIDE SEQUENCE [LARGE SCALE GENOMIC DNA]</scope>
    <source>
        <strain evidence="3">cv. HL8</strain>
    </source>
</reference>
<dbReference type="InterPro" id="IPR032675">
    <property type="entry name" value="LRR_dom_sf"/>
</dbReference>
<dbReference type="Pfam" id="PF23622">
    <property type="entry name" value="LRR_At1g61320_AtMIF1"/>
    <property type="match status" value="1"/>
</dbReference>
<dbReference type="InterPro" id="IPR053772">
    <property type="entry name" value="At1g61320/At1g61330-like"/>
</dbReference>
<evidence type="ECO:0000313" key="2">
    <source>
        <dbReference type="EMBL" id="KAK7840576.1"/>
    </source>
</evidence>
<protein>
    <submittedName>
        <fullName evidence="2">F-box/lrr-repeat protein</fullName>
    </submittedName>
</protein>
<keyword evidence="3" id="KW-1185">Reference proteome</keyword>
<dbReference type="InterPro" id="IPR001810">
    <property type="entry name" value="F-box_dom"/>
</dbReference>
<comment type="caution">
    <text evidence="2">The sequence shown here is derived from an EMBL/GenBank/DDBJ whole genome shotgun (WGS) entry which is preliminary data.</text>
</comment>
<sequence length="350" mass="40167">MLLVYSLLIFTASNIQRTNLSQDRLSDLPDEILVSILSLLKLEESQRTSILSRRWRYLWTFVTCNLVFDKQGCNLTALSSERSKFIVWVNDVLELHQGDTIDEFRVFFDMDGTFSTVLDNWISFSMRKKVKKLSLNLSTLGCRKYSLASQPLQSYSLESLTDLSLTNVEVTGEVLKYILSNCPFIEILHVEASRTLMNLKTSCPLPKLKHLKIIYCQCLEHIQIHAINLVSFEYFGCGTTRILLGDHFCRFPKLPKLRNLRLLKLDIHRLFMDGILCCTSFLTASPMLQRIVLKFVGLDDPQMDGEINVRRDTCPHQCLKVVEFIVGGLETPHPEFIQKTPHPDVTSICV</sequence>
<dbReference type="PANTHER" id="PTHR34145:SF79">
    <property type="entry name" value="F-BOX DOMAIN, FBD DOMAIN, LEUCINE-RICH REPEAT DOMAIN SUPERFAMILY"/>
    <property type="match status" value="1"/>
</dbReference>
<dbReference type="PANTHER" id="PTHR34145">
    <property type="entry name" value="OS02G0105600 PROTEIN"/>
    <property type="match status" value="1"/>
</dbReference>
<dbReference type="InterPro" id="IPR055357">
    <property type="entry name" value="LRR_At1g61320_AtMIF1"/>
</dbReference>
<proteinExistence type="predicted"/>
<dbReference type="Gene3D" id="1.20.1280.50">
    <property type="match status" value="1"/>
</dbReference>